<evidence type="ECO:0000256" key="2">
    <source>
        <dbReference type="ARBA" id="ARBA00022603"/>
    </source>
</evidence>
<dbReference type="PANTHER" id="PTHR45790:SF3">
    <property type="entry name" value="S-ADENOSYL-L-METHIONINE-DEPENDENT UROPORPHYRINOGEN III METHYLTRANSFERASE, CHLOROPLASTIC"/>
    <property type="match status" value="1"/>
</dbReference>
<dbReference type="Gene3D" id="3.30.950.10">
    <property type="entry name" value="Methyltransferase, Cobalt-precorrin-4 Transmethylase, Domain 2"/>
    <property type="match status" value="1"/>
</dbReference>
<dbReference type="InterPro" id="IPR014776">
    <property type="entry name" value="4pyrrole_Mease_sub2"/>
</dbReference>
<dbReference type="EC" id="2.1.1.107" evidence="1"/>
<dbReference type="GO" id="GO:0019354">
    <property type="term" value="P:siroheme biosynthetic process"/>
    <property type="evidence" value="ECO:0007669"/>
    <property type="project" value="InterPro"/>
</dbReference>
<sequence length="248" mass="26316">MGRVYIVGAGPGDPELITVKGLRLLQAADVVVYDRLVAKELLSYTKRGALLVDVGKSPGGVGPSQEEINELLYKYAKAVDIVVRLHGGDPLVFGRGFEECLYLAERGIYCEFVPGVTSGLAAPAKYYIPPVARGIASSVALVTGREDPSKGRRFVNFRKLAGAVDTLIIYMGASTAGEIARELLEGGLSPETSVAVIRSAYFSDEEFITTTLGELKSVASPAIIVVGHVVAKGVALMEHVRKISPPPS</sequence>
<dbReference type="InterPro" id="IPR003043">
    <property type="entry name" value="Uropor_MeTrfase_CS"/>
</dbReference>
<dbReference type="Pfam" id="PF00590">
    <property type="entry name" value="TP_methylase"/>
    <property type="match status" value="1"/>
</dbReference>
<evidence type="ECO:0000256" key="3">
    <source>
        <dbReference type="ARBA" id="ARBA00022679"/>
    </source>
</evidence>
<dbReference type="EMBL" id="CP000561">
    <property type="protein sequence ID" value="ABO09130.1"/>
    <property type="molecule type" value="Genomic_DNA"/>
</dbReference>
<evidence type="ECO:0000259" key="6">
    <source>
        <dbReference type="Pfam" id="PF00590"/>
    </source>
</evidence>
<keyword evidence="4" id="KW-0949">S-adenosyl-L-methionine</keyword>
<dbReference type="GO" id="GO:0004851">
    <property type="term" value="F:uroporphyrin-III C-methyltransferase activity"/>
    <property type="evidence" value="ECO:0007669"/>
    <property type="project" value="UniProtKB-EC"/>
</dbReference>
<feature type="domain" description="Tetrapyrrole methylase" evidence="6">
    <location>
        <begin position="3"/>
        <end position="215"/>
    </location>
</feature>
<dbReference type="PROSITE" id="PS00839">
    <property type="entry name" value="SUMT_1"/>
    <property type="match status" value="1"/>
</dbReference>
<dbReference type="STRING" id="410359.Pcal_1713"/>
<dbReference type="GO" id="GO:0032259">
    <property type="term" value="P:methylation"/>
    <property type="evidence" value="ECO:0007669"/>
    <property type="project" value="UniProtKB-KW"/>
</dbReference>
<dbReference type="eggNOG" id="arCOG00644">
    <property type="taxonomic scope" value="Archaea"/>
</dbReference>
<dbReference type="NCBIfam" id="TIGR01469">
    <property type="entry name" value="cobA_cysG_Cterm"/>
    <property type="match status" value="1"/>
</dbReference>
<dbReference type="SUPFAM" id="SSF53790">
    <property type="entry name" value="Tetrapyrrole methylase"/>
    <property type="match status" value="1"/>
</dbReference>
<dbReference type="HOGENOM" id="CLU_011276_7_0_2"/>
<dbReference type="InterPro" id="IPR006366">
    <property type="entry name" value="CobA/CysG_C"/>
</dbReference>
<keyword evidence="3" id="KW-0808">Transferase</keyword>
<evidence type="ECO:0000313" key="8">
    <source>
        <dbReference type="Proteomes" id="UP000001431"/>
    </source>
</evidence>
<dbReference type="Proteomes" id="UP000001431">
    <property type="component" value="Chromosome"/>
</dbReference>
<protein>
    <recommendedName>
        <fullName evidence="1">uroporphyrinogen-III C-methyltransferase</fullName>
        <ecNumber evidence="1">2.1.1.107</ecNumber>
    </recommendedName>
</protein>
<proteinExistence type="predicted"/>
<dbReference type="NCBIfam" id="NF004790">
    <property type="entry name" value="PRK06136.1"/>
    <property type="match status" value="1"/>
</dbReference>
<dbReference type="RefSeq" id="WP_011850389.1">
    <property type="nucleotide sequence ID" value="NC_009073.1"/>
</dbReference>
<dbReference type="FunFam" id="3.40.1010.10:FF:000001">
    <property type="entry name" value="Siroheme synthase"/>
    <property type="match status" value="1"/>
</dbReference>
<organism evidence="7 8">
    <name type="scientific">Pyrobaculum calidifontis (strain DSM 21063 / JCM 11548 / VA1)</name>
    <dbReference type="NCBI Taxonomy" id="410359"/>
    <lineage>
        <taxon>Archaea</taxon>
        <taxon>Thermoproteota</taxon>
        <taxon>Thermoprotei</taxon>
        <taxon>Thermoproteales</taxon>
        <taxon>Thermoproteaceae</taxon>
        <taxon>Pyrobaculum</taxon>
    </lineage>
</organism>
<accession>A3MWW3</accession>
<dbReference type="OrthoDB" id="24444at2157"/>
<name>A3MWW3_PYRCJ</name>
<dbReference type="PANTHER" id="PTHR45790">
    <property type="entry name" value="SIROHEME SYNTHASE-RELATED"/>
    <property type="match status" value="1"/>
</dbReference>
<dbReference type="InterPro" id="IPR035996">
    <property type="entry name" value="4pyrrol_Methylase_sf"/>
</dbReference>
<evidence type="ECO:0000256" key="1">
    <source>
        <dbReference type="ARBA" id="ARBA00012162"/>
    </source>
</evidence>
<dbReference type="InterPro" id="IPR000878">
    <property type="entry name" value="4pyrrol_Mease"/>
</dbReference>
<dbReference type="CDD" id="cd11642">
    <property type="entry name" value="SUMT"/>
    <property type="match status" value="1"/>
</dbReference>
<dbReference type="KEGG" id="pcl:Pcal_1713"/>
<dbReference type="InterPro" id="IPR014777">
    <property type="entry name" value="4pyrrole_Mease_sub1"/>
</dbReference>
<keyword evidence="2" id="KW-0489">Methyltransferase</keyword>
<dbReference type="AlphaFoldDB" id="A3MWW3"/>
<dbReference type="GeneID" id="4909012"/>
<gene>
    <name evidence="7" type="ordered locus">Pcal_1713</name>
</gene>
<evidence type="ECO:0000313" key="7">
    <source>
        <dbReference type="EMBL" id="ABO09130.1"/>
    </source>
</evidence>
<dbReference type="Gene3D" id="3.40.1010.10">
    <property type="entry name" value="Cobalt-precorrin-4 Transmethylase, Domain 1"/>
    <property type="match status" value="1"/>
</dbReference>
<keyword evidence="5" id="KW-0627">Porphyrin biosynthesis</keyword>
<reference evidence="7" key="1">
    <citation type="submission" date="2007-02" db="EMBL/GenBank/DDBJ databases">
        <title>Complete sequence of Pyrobaculum calidifontis JCM 11548.</title>
        <authorList>
            <consortium name="US DOE Joint Genome Institute"/>
            <person name="Copeland A."/>
            <person name="Lucas S."/>
            <person name="Lapidus A."/>
            <person name="Barry K."/>
            <person name="Glavina del Rio T."/>
            <person name="Dalin E."/>
            <person name="Tice H."/>
            <person name="Pitluck S."/>
            <person name="Chain P."/>
            <person name="Malfatti S."/>
            <person name="Shin M."/>
            <person name="Vergez L."/>
            <person name="Schmutz J."/>
            <person name="Larimer F."/>
            <person name="Land M."/>
            <person name="Hauser L."/>
            <person name="Kyrpides N."/>
            <person name="Mikhailova N."/>
            <person name="Cozen A.E."/>
            <person name="Fitz-Gibbon S.T."/>
            <person name="House C.H."/>
            <person name="Saltikov C."/>
            <person name="Lowe T.M."/>
            <person name="Richardson P."/>
        </authorList>
    </citation>
    <scope>NUCLEOTIDE SEQUENCE [LARGE SCALE GENOMIC DNA]</scope>
    <source>
        <strain evidence="7">JCM 11548</strain>
    </source>
</reference>
<keyword evidence="8" id="KW-1185">Reference proteome</keyword>
<dbReference type="InterPro" id="IPR050161">
    <property type="entry name" value="Siro_Cobalamin_biosynth"/>
</dbReference>
<evidence type="ECO:0000256" key="5">
    <source>
        <dbReference type="ARBA" id="ARBA00023244"/>
    </source>
</evidence>
<evidence type="ECO:0000256" key="4">
    <source>
        <dbReference type="ARBA" id="ARBA00022691"/>
    </source>
</evidence>